<dbReference type="InterPro" id="IPR011712">
    <property type="entry name" value="Sig_transdc_His_kin_sub3_dim/P"/>
</dbReference>
<dbReference type="SUPFAM" id="SSF55874">
    <property type="entry name" value="ATPase domain of HSP90 chaperone/DNA topoisomerase II/histidine kinase"/>
    <property type="match status" value="1"/>
</dbReference>
<dbReference type="Pfam" id="PF07730">
    <property type="entry name" value="HisKA_3"/>
    <property type="match status" value="1"/>
</dbReference>
<dbReference type="CDD" id="cd16917">
    <property type="entry name" value="HATPase_UhpB-NarQ-NarX-like"/>
    <property type="match status" value="1"/>
</dbReference>
<dbReference type="PANTHER" id="PTHR24421">
    <property type="entry name" value="NITRATE/NITRITE SENSOR PROTEIN NARX-RELATED"/>
    <property type="match status" value="1"/>
</dbReference>
<dbReference type="GO" id="GO:0000155">
    <property type="term" value="F:phosphorelay sensor kinase activity"/>
    <property type="evidence" value="ECO:0007669"/>
    <property type="project" value="InterPro"/>
</dbReference>
<feature type="transmembrane region" description="Helical" evidence="4">
    <location>
        <begin position="102"/>
        <end position="121"/>
    </location>
</feature>
<dbReference type="OrthoDB" id="5241784at2"/>
<evidence type="ECO:0000256" key="4">
    <source>
        <dbReference type="SAM" id="Phobius"/>
    </source>
</evidence>
<dbReference type="Gene3D" id="3.30.565.10">
    <property type="entry name" value="Histidine kinase-like ATPase, C-terminal domain"/>
    <property type="match status" value="1"/>
</dbReference>
<keyword evidence="4" id="KW-0472">Membrane</keyword>
<feature type="domain" description="Signal transduction histidine kinase subgroup 3 dimerisation and phosphoacceptor" evidence="5">
    <location>
        <begin position="212"/>
        <end position="275"/>
    </location>
</feature>
<accession>A0A2T0ZFX3</accession>
<evidence type="ECO:0000256" key="1">
    <source>
        <dbReference type="ARBA" id="ARBA00022679"/>
    </source>
</evidence>
<dbReference type="PANTHER" id="PTHR24421:SF63">
    <property type="entry name" value="SENSOR HISTIDINE KINASE DESK"/>
    <property type="match status" value="1"/>
</dbReference>
<keyword evidence="1" id="KW-0808">Transferase</keyword>
<dbReference type="AlphaFoldDB" id="A0A2T0ZFX3"/>
<evidence type="ECO:0000313" key="6">
    <source>
        <dbReference type="EMBL" id="PRZ35255.1"/>
    </source>
</evidence>
<dbReference type="EMBL" id="PVUE01000022">
    <property type="protein sequence ID" value="PRZ35255.1"/>
    <property type="molecule type" value="Genomic_DNA"/>
</dbReference>
<name>A0A2T0ZFX3_9ACTN</name>
<evidence type="ECO:0000256" key="2">
    <source>
        <dbReference type="ARBA" id="ARBA00022777"/>
    </source>
</evidence>
<dbReference type="InterPro" id="IPR036890">
    <property type="entry name" value="HATPase_C_sf"/>
</dbReference>
<keyword evidence="4" id="KW-0812">Transmembrane</keyword>
<feature type="transmembrane region" description="Helical" evidence="4">
    <location>
        <begin position="68"/>
        <end position="90"/>
    </location>
</feature>
<keyword evidence="7" id="KW-1185">Reference proteome</keyword>
<gene>
    <name evidence="6" type="ORF">CLV47_12275</name>
</gene>
<feature type="transmembrane region" description="Helical" evidence="4">
    <location>
        <begin position="127"/>
        <end position="144"/>
    </location>
</feature>
<dbReference type="GO" id="GO:0046983">
    <property type="term" value="F:protein dimerization activity"/>
    <property type="evidence" value="ECO:0007669"/>
    <property type="project" value="InterPro"/>
</dbReference>
<evidence type="ECO:0000259" key="5">
    <source>
        <dbReference type="Pfam" id="PF07730"/>
    </source>
</evidence>
<organism evidence="6 7">
    <name type="scientific">Antricoccus suffuscus</name>
    <dbReference type="NCBI Taxonomy" id="1629062"/>
    <lineage>
        <taxon>Bacteria</taxon>
        <taxon>Bacillati</taxon>
        <taxon>Actinomycetota</taxon>
        <taxon>Actinomycetes</taxon>
        <taxon>Geodermatophilales</taxon>
        <taxon>Antricoccaceae</taxon>
        <taxon>Antricoccus</taxon>
    </lineage>
</organism>
<proteinExistence type="predicted"/>
<dbReference type="Gene3D" id="1.20.5.1930">
    <property type="match status" value="1"/>
</dbReference>
<evidence type="ECO:0000313" key="7">
    <source>
        <dbReference type="Proteomes" id="UP000237752"/>
    </source>
</evidence>
<protein>
    <submittedName>
        <fullName evidence="6">Two-component system sensor histidine kinase DesK</fullName>
    </submittedName>
</protein>
<feature type="transmembrane region" description="Helical" evidence="4">
    <location>
        <begin position="38"/>
        <end position="56"/>
    </location>
</feature>
<keyword evidence="4" id="KW-1133">Transmembrane helix</keyword>
<dbReference type="Proteomes" id="UP000237752">
    <property type="component" value="Unassembled WGS sequence"/>
</dbReference>
<sequence length="395" mass="41927">MAVPEGHRSGVAGTTAPTSVIHVTSAASITRSGSPPTIVRVVAAGVWLLFLSGPSLELVHHAEGWRKYLGLGALALFICLYLWTFARFAGTRSSYPENPKTVVPQWLCIAGLLALVAALAPGARDESLTALVFVAAIVVAVLPIRQGLTAVAALFILTELLGRLVTGWSENGDGLAIILAAAATWAFRMALMRRQQLVLAERELGELALEEERSRIARDLHDILGHSLTVIAVKTELAGRLLDVDTERTRAELQDLERLTRDALADVRATALGVRGIALPGEIASARSALEAAGIDPALPTVADEIPSRWRELFAWTIRESVTNVIRHSHAKHCTITMCDRRLSITDDGDGPAYAATDGRGLSGLRQRAALVGATITTGSGPGGKGFNVSVEVPS</sequence>
<reference evidence="6 7" key="1">
    <citation type="submission" date="2018-03" db="EMBL/GenBank/DDBJ databases">
        <title>Genomic Encyclopedia of Archaeal and Bacterial Type Strains, Phase II (KMG-II): from individual species to whole genera.</title>
        <authorList>
            <person name="Goeker M."/>
        </authorList>
    </citation>
    <scope>NUCLEOTIDE SEQUENCE [LARGE SCALE GENOMIC DNA]</scope>
    <source>
        <strain evidence="6 7">DSM 100065</strain>
    </source>
</reference>
<keyword evidence="2 6" id="KW-0418">Kinase</keyword>
<comment type="caution">
    <text evidence="6">The sequence shown here is derived from an EMBL/GenBank/DDBJ whole genome shotgun (WGS) entry which is preliminary data.</text>
</comment>
<keyword evidence="3" id="KW-0902">Two-component regulatory system</keyword>
<evidence type="ECO:0000256" key="3">
    <source>
        <dbReference type="ARBA" id="ARBA00023012"/>
    </source>
</evidence>
<dbReference type="GO" id="GO:0016020">
    <property type="term" value="C:membrane"/>
    <property type="evidence" value="ECO:0007669"/>
    <property type="project" value="InterPro"/>
</dbReference>
<dbReference type="InterPro" id="IPR050482">
    <property type="entry name" value="Sensor_HK_TwoCompSys"/>
</dbReference>